<dbReference type="Pfam" id="PF14284">
    <property type="entry name" value="PcfJ"/>
    <property type="match status" value="1"/>
</dbReference>
<evidence type="ECO:0000313" key="3">
    <source>
        <dbReference type="Proteomes" id="UP000255036"/>
    </source>
</evidence>
<accession>A0A371ARI9</accession>
<dbReference type="AlphaFoldDB" id="A0A371ARI9"/>
<name>A0A371ARI9_9FIRM</name>
<feature type="compositionally biased region" description="Basic and acidic residues" evidence="1">
    <location>
        <begin position="522"/>
        <end position="542"/>
    </location>
</feature>
<feature type="region of interest" description="Disordered" evidence="1">
    <location>
        <begin position="522"/>
        <end position="543"/>
    </location>
</feature>
<gene>
    <name evidence="2" type="ORF">DWV06_16815</name>
</gene>
<keyword evidence="3" id="KW-1185">Reference proteome</keyword>
<comment type="caution">
    <text evidence="2">The sequence shown here is derived from an EMBL/GenBank/DDBJ whole genome shotgun (WGS) entry which is preliminary data.</text>
</comment>
<sequence>MKKKKLKTFKVLNATDKMKNVVEQDKGYLIQRYDQSDTWEPNYHWFIRVASRNLDGQAVMQIFLYTREDMLEGRRGPKYMIYLSKKEQSFLTYEPAIDKWRTATIDHLDYGKHILYGATIKHWIEEKDEIKICTYINNQYKTAYTSIRFFQCNTRRQKEIDYIDHYMNQVPELPKRFERWLNDYAMIKSKYILYHYAKKVTEGFCTHCGQTVPVEAPKYNQTGICPNCKSKVTYKSIKKAGHIVDWGAGSIIQKTKEGYVVRYFDIKKDYEDYQRPKLLYWEGIRTVYDEDFRREQTFEYTKFHGTQIIRWCKKDYNSWKEKVMEKRSIVYDRNLKQIFKGSRMQYSAWELFIRQNRDYEFFPSYYMEAYLEHPSLEYLVKMGLNKLARALIDRRTIEYLDLKAKNLKTMLRLPKDERNKICKMDVTSREYVVTVEANEMGTVLTQEQIRFFAEISRHHNFQRYVRYTTPYKMIKYIKEQMKDEDFDVGDYHDYLKMAAQLEYDLRNEFVIFPRHFKQAHDDATEESNLRKEELEQKKEHNDNQIIKKQREQLGALYEIETEDLLIRMPESATEIRHEGQQLHHCVGTYVKRVVEGKTTILFIRKKAEPKKSYYTMEVRENEIIQVRGLNNKAPLDDVKRLVEKFKKERLEKNKAKERKAS</sequence>
<dbReference type="InterPro" id="IPR025586">
    <property type="entry name" value="PcfJ"/>
</dbReference>
<dbReference type="Proteomes" id="UP000255036">
    <property type="component" value="Unassembled WGS sequence"/>
</dbReference>
<evidence type="ECO:0008006" key="4">
    <source>
        <dbReference type="Google" id="ProtNLM"/>
    </source>
</evidence>
<dbReference type="EMBL" id="QRCT01000050">
    <property type="protein sequence ID" value="RDU22188.1"/>
    <property type="molecule type" value="Genomic_DNA"/>
</dbReference>
<protein>
    <recommendedName>
        <fullName evidence="4">PcfJ-like protein</fullName>
    </recommendedName>
</protein>
<proteinExistence type="predicted"/>
<evidence type="ECO:0000313" key="2">
    <source>
        <dbReference type="EMBL" id="RDU22188.1"/>
    </source>
</evidence>
<reference evidence="2 3" key="1">
    <citation type="submission" date="2018-07" db="EMBL/GenBank/DDBJ databases">
        <title>Anaerosacharophilus polymeroproducens gen. nov. sp. nov., an anaerobic bacterium isolated from salt field.</title>
        <authorList>
            <person name="Kim W."/>
            <person name="Yang S.-H."/>
            <person name="Oh J."/>
            <person name="Lee J.-H."/>
            <person name="Kwon K.K."/>
        </authorList>
    </citation>
    <scope>NUCLEOTIDE SEQUENCE [LARGE SCALE GENOMIC DNA]</scope>
    <source>
        <strain evidence="2 3">MCWD5</strain>
    </source>
</reference>
<dbReference type="OrthoDB" id="1802755at2"/>
<organism evidence="2 3">
    <name type="scientific">Anaerosacchariphilus polymeriproducens</name>
    <dbReference type="NCBI Taxonomy" id="1812858"/>
    <lineage>
        <taxon>Bacteria</taxon>
        <taxon>Bacillati</taxon>
        <taxon>Bacillota</taxon>
        <taxon>Clostridia</taxon>
        <taxon>Lachnospirales</taxon>
        <taxon>Lachnospiraceae</taxon>
        <taxon>Anaerosacchariphilus</taxon>
    </lineage>
</organism>
<dbReference type="RefSeq" id="WP_115483369.1">
    <property type="nucleotide sequence ID" value="NZ_QRCT01000050.1"/>
</dbReference>
<evidence type="ECO:0000256" key="1">
    <source>
        <dbReference type="SAM" id="MobiDB-lite"/>
    </source>
</evidence>